<organism evidence="1">
    <name type="scientific">Brachypodium distachyon</name>
    <name type="common">Purple false brome</name>
    <name type="synonym">Trachynia distachya</name>
    <dbReference type="NCBI Taxonomy" id="15368"/>
    <lineage>
        <taxon>Eukaryota</taxon>
        <taxon>Viridiplantae</taxon>
        <taxon>Streptophyta</taxon>
        <taxon>Embryophyta</taxon>
        <taxon>Tracheophyta</taxon>
        <taxon>Spermatophyta</taxon>
        <taxon>Magnoliopsida</taxon>
        <taxon>Liliopsida</taxon>
        <taxon>Poales</taxon>
        <taxon>Poaceae</taxon>
        <taxon>BOP clade</taxon>
        <taxon>Pooideae</taxon>
        <taxon>Stipodae</taxon>
        <taxon>Brachypodieae</taxon>
        <taxon>Brachypodium</taxon>
    </lineage>
</organism>
<accession>A0A2K2DNW0</accession>
<dbReference type="AlphaFoldDB" id="A0A2K2DNW0"/>
<evidence type="ECO:0000313" key="2">
    <source>
        <dbReference type="EnsemblPlants" id="PNT75955"/>
    </source>
</evidence>
<keyword evidence="3" id="KW-1185">Reference proteome</keyword>
<name>A0A2K2DNW0_BRADI</name>
<dbReference type="EMBL" id="CM000880">
    <property type="protein sequence ID" value="PNT75955.1"/>
    <property type="molecule type" value="Genomic_DNA"/>
</dbReference>
<reference evidence="1" key="2">
    <citation type="submission" date="2017-06" db="EMBL/GenBank/DDBJ databases">
        <title>WGS assembly of Brachypodium distachyon.</title>
        <authorList>
            <consortium name="The International Brachypodium Initiative"/>
            <person name="Lucas S."/>
            <person name="Harmon-Smith M."/>
            <person name="Lail K."/>
            <person name="Tice H."/>
            <person name="Grimwood J."/>
            <person name="Bruce D."/>
            <person name="Barry K."/>
            <person name="Shu S."/>
            <person name="Lindquist E."/>
            <person name="Wang M."/>
            <person name="Pitluck S."/>
            <person name="Vogel J.P."/>
            <person name="Garvin D.F."/>
            <person name="Mockler T.C."/>
            <person name="Schmutz J."/>
            <person name="Rokhsar D."/>
            <person name="Bevan M.W."/>
        </authorList>
    </citation>
    <scope>NUCLEOTIDE SEQUENCE</scope>
    <source>
        <strain evidence="1">Bd21</strain>
    </source>
</reference>
<gene>
    <name evidence="1" type="ORF">BRADI_1g42312v3</name>
</gene>
<evidence type="ECO:0000313" key="1">
    <source>
        <dbReference type="EMBL" id="PNT75955.1"/>
    </source>
</evidence>
<sequence>MRATRACRQDEQTRLVGLSRCERYSMLRFAAGRGRPVLVNLQ</sequence>
<reference evidence="2" key="3">
    <citation type="submission" date="2018-08" db="UniProtKB">
        <authorList>
            <consortium name="EnsemblPlants"/>
        </authorList>
    </citation>
    <scope>IDENTIFICATION</scope>
    <source>
        <strain evidence="2">cv. Bd21</strain>
    </source>
</reference>
<dbReference type="Proteomes" id="UP000008810">
    <property type="component" value="Chromosome 1"/>
</dbReference>
<dbReference type="EnsemblPlants" id="PNT75955">
    <property type="protein sequence ID" value="PNT75955"/>
    <property type="gene ID" value="BRADI_1g42312v3"/>
</dbReference>
<dbReference type="Gramene" id="PNT75955">
    <property type="protein sequence ID" value="PNT75955"/>
    <property type="gene ID" value="BRADI_1g42312v3"/>
</dbReference>
<evidence type="ECO:0000313" key="3">
    <source>
        <dbReference type="Proteomes" id="UP000008810"/>
    </source>
</evidence>
<proteinExistence type="predicted"/>
<reference evidence="1 2" key="1">
    <citation type="journal article" date="2010" name="Nature">
        <title>Genome sequencing and analysis of the model grass Brachypodium distachyon.</title>
        <authorList>
            <consortium name="International Brachypodium Initiative"/>
        </authorList>
    </citation>
    <scope>NUCLEOTIDE SEQUENCE [LARGE SCALE GENOMIC DNA]</scope>
    <source>
        <strain evidence="1 2">Bd21</strain>
    </source>
</reference>
<protein>
    <submittedName>
        <fullName evidence="1 2">Uncharacterized protein</fullName>
    </submittedName>
</protein>
<dbReference type="InParanoid" id="A0A2K2DNW0"/>